<protein>
    <submittedName>
        <fullName evidence="4">Response regulator receiver and ANTAR domain protein</fullName>
    </submittedName>
</protein>
<comment type="caution">
    <text evidence="4">The sequence shown here is derived from an EMBL/GenBank/DDBJ whole genome shotgun (WGS) entry which is preliminary data.</text>
</comment>
<dbReference type="GO" id="GO:0003723">
    <property type="term" value="F:RNA binding"/>
    <property type="evidence" value="ECO:0007669"/>
    <property type="project" value="InterPro"/>
</dbReference>
<proteinExistence type="predicted"/>
<evidence type="ECO:0000259" key="3">
    <source>
        <dbReference type="PROSITE" id="PS50921"/>
    </source>
</evidence>
<dbReference type="Gene3D" id="1.10.10.10">
    <property type="entry name" value="Winged helix-like DNA-binding domain superfamily/Winged helix DNA-binding domain"/>
    <property type="match status" value="1"/>
</dbReference>
<name>A0A2P8FHP7_9RHOB</name>
<feature type="domain" description="ANTAR" evidence="3">
    <location>
        <begin position="183"/>
        <end position="244"/>
    </location>
</feature>
<dbReference type="EMBL" id="PYGJ01000002">
    <property type="protein sequence ID" value="PSL21216.1"/>
    <property type="molecule type" value="Genomic_DNA"/>
</dbReference>
<dbReference type="PROSITE" id="PS50110">
    <property type="entry name" value="RESPONSE_REGULATORY"/>
    <property type="match status" value="1"/>
</dbReference>
<keyword evidence="5" id="KW-1185">Reference proteome</keyword>
<evidence type="ECO:0000259" key="2">
    <source>
        <dbReference type="PROSITE" id="PS50110"/>
    </source>
</evidence>
<reference evidence="4 5" key="1">
    <citation type="submission" date="2018-03" db="EMBL/GenBank/DDBJ databases">
        <title>Genomic Encyclopedia of Archaeal and Bacterial Type Strains, Phase II (KMG-II): from individual species to whole genera.</title>
        <authorList>
            <person name="Goeker M."/>
        </authorList>
    </citation>
    <scope>NUCLEOTIDE SEQUENCE [LARGE SCALE GENOMIC DNA]</scope>
    <source>
        <strain evidence="4 5">DSM 100673</strain>
    </source>
</reference>
<evidence type="ECO:0000313" key="4">
    <source>
        <dbReference type="EMBL" id="PSL21216.1"/>
    </source>
</evidence>
<dbReference type="Proteomes" id="UP000240418">
    <property type="component" value="Unassembled WGS sequence"/>
</dbReference>
<evidence type="ECO:0000256" key="1">
    <source>
        <dbReference type="PROSITE-ProRule" id="PRU00169"/>
    </source>
</evidence>
<dbReference type="GO" id="GO:0000160">
    <property type="term" value="P:phosphorelay signal transduction system"/>
    <property type="evidence" value="ECO:0007669"/>
    <property type="project" value="InterPro"/>
</dbReference>
<feature type="domain" description="Response regulatory" evidence="2">
    <location>
        <begin position="63"/>
        <end position="177"/>
    </location>
</feature>
<dbReference type="SMART" id="SM01012">
    <property type="entry name" value="ANTAR"/>
    <property type="match status" value="1"/>
</dbReference>
<gene>
    <name evidence="4" type="ORF">CLV88_102336</name>
</gene>
<feature type="modified residue" description="4-aspartylphosphate" evidence="1">
    <location>
        <position position="113"/>
    </location>
</feature>
<dbReference type="Gene3D" id="3.40.50.2300">
    <property type="match status" value="1"/>
</dbReference>
<evidence type="ECO:0000313" key="5">
    <source>
        <dbReference type="Proteomes" id="UP000240418"/>
    </source>
</evidence>
<dbReference type="InterPro" id="IPR036388">
    <property type="entry name" value="WH-like_DNA-bd_sf"/>
</dbReference>
<accession>A0A2P8FHP7</accession>
<dbReference type="PROSITE" id="PS50921">
    <property type="entry name" value="ANTAR"/>
    <property type="match status" value="1"/>
</dbReference>
<dbReference type="AlphaFoldDB" id="A0A2P8FHP7"/>
<dbReference type="InterPro" id="IPR005561">
    <property type="entry name" value="ANTAR"/>
</dbReference>
<organism evidence="4 5">
    <name type="scientific">Shimia abyssi</name>
    <dbReference type="NCBI Taxonomy" id="1662395"/>
    <lineage>
        <taxon>Bacteria</taxon>
        <taxon>Pseudomonadati</taxon>
        <taxon>Pseudomonadota</taxon>
        <taxon>Alphaproteobacteria</taxon>
        <taxon>Rhodobacterales</taxon>
        <taxon>Roseobacteraceae</taxon>
    </lineage>
</organism>
<dbReference type="InterPro" id="IPR001789">
    <property type="entry name" value="Sig_transdc_resp-reg_receiver"/>
</dbReference>
<dbReference type="InterPro" id="IPR011006">
    <property type="entry name" value="CheY-like_superfamily"/>
</dbReference>
<sequence>MAGEARSQRCSIFVQPCTLIWQRPLRRLCADPLASYLALPARTKRVVQPLKKETARPVTTTLKILVVEPDKSRAHAIIDSLATTGDHHITVLSGHTGLARSVADFNPDIVLVDITNPSRDMIEELTLASSPLERPVAMFVDRSDDSMTKAAIEAGVSAYVVDGLRTDRLKPVMDAAISRFRMFQRLRTELAATKRALEERKIVDRAKGILMRARGLSEDEAYALMRKTAMGQGKKIVDVAQALVTASDLLS</sequence>
<dbReference type="Pfam" id="PF03861">
    <property type="entry name" value="ANTAR"/>
    <property type="match status" value="1"/>
</dbReference>
<dbReference type="SUPFAM" id="SSF52172">
    <property type="entry name" value="CheY-like"/>
    <property type="match status" value="1"/>
</dbReference>
<keyword evidence="1" id="KW-0597">Phosphoprotein</keyword>